<organism evidence="3 4">
    <name type="scientific">Mammaliicoccus sciuri</name>
    <name type="common">Staphylococcus sciuri</name>
    <dbReference type="NCBI Taxonomy" id="1296"/>
    <lineage>
        <taxon>Bacteria</taxon>
        <taxon>Bacillati</taxon>
        <taxon>Bacillota</taxon>
        <taxon>Bacilli</taxon>
        <taxon>Bacillales</taxon>
        <taxon>Staphylococcaceae</taxon>
        <taxon>Mammaliicoccus</taxon>
    </lineage>
</organism>
<dbReference type="SUPFAM" id="SSF52540">
    <property type="entry name" value="P-loop containing nucleoside triphosphate hydrolases"/>
    <property type="match status" value="2"/>
</dbReference>
<keyword evidence="3" id="KW-0378">Hydrolase</keyword>
<dbReference type="RefSeq" id="WP_204178139.1">
    <property type="nucleotide sequence ID" value="NZ_CP069389.1"/>
</dbReference>
<evidence type="ECO:0000313" key="3">
    <source>
        <dbReference type="EMBL" id="QRN90736.1"/>
    </source>
</evidence>
<name>A0AB37HLS1_MAMSC</name>
<protein>
    <submittedName>
        <fullName evidence="3">DEAD/DEAH box helicase</fullName>
    </submittedName>
</protein>
<dbReference type="InterPro" id="IPR000330">
    <property type="entry name" value="SNF2_N"/>
</dbReference>
<accession>A0AB37HLS1</accession>
<reference evidence="3" key="1">
    <citation type="submission" date="2021-02" db="EMBL/GenBank/DDBJ databases">
        <title>cfr and optrA-positive Staphylococcus spp.</title>
        <authorList>
            <person name="Chen L."/>
        </authorList>
    </citation>
    <scope>NUCLEOTIDE SEQUENCE</scope>
    <source>
        <strain evidence="3">GDQ20D70P</strain>
    </source>
</reference>
<keyword evidence="3" id="KW-0067">ATP-binding</keyword>
<dbReference type="Gene3D" id="3.40.50.10810">
    <property type="entry name" value="Tandem AAA-ATPase domain"/>
    <property type="match status" value="1"/>
</dbReference>
<dbReference type="GO" id="GO:0005524">
    <property type="term" value="F:ATP binding"/>
    <property type="evidence" value="ECO:0007669"/>
    <property type="project" value="InterPro"/>
</dbReference>
<sequence length="461" mass="53282">MAIDFIPHAYQDYAIQKIIDNKKYGLFLDMGLGKTVSTLTAINELMYDHLEVERVLVIAPKRVAEDTWTRETSKWKHLNHLRISKVLGNVKQRRKALVKEADIYVINRENVKWLCDEYTGRRTWPFDMVVIDELSSFKNSSSVRFKELKKKMPLVDRFVGLTGTPAPNSLLDLWSQIYLIDSGERLGKAYSHYRERYFYPAQSLGNNVFKWKAKPEAEENIYNLIDDICVSMKAQDYLEMPERIDSVKEVKLEDKERQLYEKLEKEMILEFTEGDIVALNGASLSQKLLQLSNGASYNDNKGVQHIHDGKIEMLKDIVEEAQGSPILVFYNFKHDKTRLLEAFKEAKTLDDENAIYHWNNGDIPMLLVHPASAGHGLNLQDGGHIIAWYGLTWSLELYQQANARLYRQGQEHTTVIHHILTEQSIDQRVYEVLQGKEEGQDALLKAIDARMKEIEMEGVMV</sequence>
<evidence type="ECO:0000313" key="4">
    <source>
        <dbReference type="Proteomes" id="UP000640299"/>
    </source>
</evidence>
<dbReference type="InterPro" id="IPR027417">
    <property type="entry name" value="P-loop_NTPase"/>
</dbReference>
<dbReference type="Pfam" id="PF00176">
    <property type="entry name" value="SNF2-rel_dom"/>
    <property type="match status" value="1"/>
</dbReference>
<feature type="domain" description="Helicase ATP-binding" evidence="1">
    <location>
        <begin position="15"/>
        <end position="183"/>
    </location>
</feature>
<dbReference type="AlphaFoldDB" id="A0AB37HLS1"/>
<dbReference type="PROSITE" id="PS51194">
    <property type="entry name" value="HELICASE_CTER"/>
    <property type="match status" value="1"/>
</dbReference>
<dbReference type="SMART" id="SM00487">
    <property type="entry name" value="DEXDc"/>
    <property type="match status" value="1"/>
</dbReference>
<evidence type="ECO:0000259" key="1">
    <source>
        <dbReference type="PROSITE" id="PS51192"/>
    </source>
</evidence>
<proteinExistence type="predicted"/>
<evidence type="ECO:0000259" key="2">
    <source>
        <dbReference type="PROSITE" id="PS51194"/>
    </source>
</evidence>
<dbReference type="Gene3D" id="3.40.50.300">
    <property type="entry name" value="P-loop containing nucleotide triphosphate hydrolases"/>
    <property type="match status" value="1"/>
</dbReference>
<dbReference type="GO" id="GO:0004386">
    <property type="term" value="F:helicase activity"/>
    <property type="evidence" value="ECO:0007669"/>
    <property type="project" value="UniProtKB-KW"/>
</dbReference>
<keyword evidence="3" id="KW-0547">Nucleotide-binding</keyword>
<dbReference type="InterPro" id="IPR038718">
    <property type="entry name" value="SNF2-like_sf"/>
</dbReference>
<keyword evidence="3" id="KW-0347">Helicase</keyword>
<dbReference type="PANTHER" id="PTHR10799">
    <property type="entry name" value="SNF2/RAD54 HELICASE FAMILY"/>
    <property type="match status" value="1"/>
</dbReference>
<dbReference type="Pfam" id="PF00271">
    <property type="entry name" value="Helicase_C"/>
    <property type="match status" value="1"/>
</dbReference>
<dbReference type="EMBL" id="CP069389">
    <property type="protein sequence ID" value="QRN90736.1"/>
    <property type="molecule type" value="Genomic_DNA"/>
</dbReference>
<dbReference type="InterPro" id="IPR001650">
    <property type="entry name" value="Helicase_C-like"/>
</dbReference>
<dbReference type="Proteomes" id="UP000640299">
    <property type="component" value="Chromosome"/>
</dbReference>
<dbReference type="PROSITE" id="PS51192">
    <property type="entry name" value="HELICASE_ATP_BIND_1"/>
    <property type="match status" value="1"/>
</dbReference>
<feature type="domain" description="Helicase C-terminal" evidence="2">
    <location>
        <begin position="255"/>
        <end position="455"/>
    </location>
</feature>
<dbReference type="InterPro" id="IPR014001">
    <property type="entry name" value="Helicase_ATP-bd"/>
</dbReference>
<gene>
    <name evidence="3" type="ORF">JRU67_11855</name>
</gene>